<name>A0A8I1MEH4_9BACI</name>
<dbReference type="AlphaFoldDB" id="A0A8I1MEH4"/>
<reference evidence="2" key="1">
    <citation type="submission" date="2020-12" db="EMBL/GenBank/DDBJ databases">
        <title>PHA producing bacteria isolated from mangrove.</title>
        <authorList>
            <person name="Zheng W."/>
            <person name="Yu S."/>
            <person name="Huang Y."/>
        </authorList>
    </citation>
    <scope>NUCLEOTIDE SEQUENCE</scope>
    <source>
        <strain evidence="2">GN22-4</strain>
    </source>
</reference>
<dbReference type="EMBL" id="JAEMWV010000003">
    <property type="protein sequence ID" value="MBN8251562.1"/>
    <property type="molecule type" value="Genomic_DNA"/>
</dbReference>
<dbReference type="SUPFAM" id="SSF53474">
    <property type="entry name" value="alpha/beta-Hydrolases"/>
    <property type="match status" value="1"/>
</dbReference>
<dbReference type="InterPro" id="IPR029058">
    <property type="entry name" value="AB_hydrolase_fold"/>
</dbReference>
<dbReference type="GO" id="GO:0016787">
    <property type="term" value="F:hydrolase activity"/>
    <property type="evidence" value="ECO:0007669"/>
    <property type="project" value="UniProtKB-KW"/>
</dbReference>
<organism evidence="2 3">
    <name type="scientific">Priestia flexa</name>
    <dbReference type="NCBI Taxonomy" id="86664"/>
    <lineage>
        <taxon>Bacteria</taxon>
        <taxon>Bacillati</taxon>
        <taxon>Bacillota</taxon>
        <taxon>Bacilli</taxon>
        <taxon>Bacillales</taxon>
        <taxon>Bacillaceae</taxon>
        <taxon>Priestia</taxon>
    </lineage>
</organism>
<comment type="caution">
    <text evidence="2">The sequence shown here is derived from an EMBL/GenBank/DDBJ whole genome shotgun (WGS) entry which is preliminary data.</text>
</comment>
<keyword evidence="2" id="KW-0378">Hydrolase</keyword>
<gene>
    <name evidence="2" type="ORF">JF537_08225</name>
</gene>
<dbReference type="GO" id="GO:0016020">
    <property type="term" value="C:membrane"/>
    <property type="evidence" value="ECO:0007669"/>
    <property type="project" value="TreeGrafter"/>
</dbReference>
<dbReference type="PANTHER" id="PTHR43798:SF33">
    <property type="entry name" value="HYDROLASE, PUTATIVE (AFU_ORTHOLOGUE AFUA_2G14860)-RELATED"/>
    <property type="match status" value="1"/>
</dbReference>
<dbReference type="Proteomes" id="UP000664578">
    <property type="component" value="Unassembled WGS sequence"/>
</dbReference>
<evidence type="ECO:0000259" key="1">
    <source>
        <dbReference type="Pfam" id="PF00561"/>
    </source>
</evidence>
<evidence type="ECO:0000313" key="2">
    <source>
        <dbReference type="EMBL" id="MBN8251562.1"/>
    </source>
</evidence>
<dbReference type="Gene3D" id="3.40.50.1820">
    <property type="entry name" value="alpha/beta hydrolase"/>
    <property type="match status" value="1"/>
</dbReference>
<feature type="domain" description="AB hydrolase-1" evidence="1">
    <location>
        <begin position="24"/>
        <end position="167"/>
    </location>
</feature>
<dbReference type="RefSeq" id="WP_206782446.1">
    <property type="nucleotide sequence ID" value="NZ_JAIUZZ010000009.1"/>
</dbReference>
<proteinExistence type="predicted"/>
<dbReference type="Pfam" id="PF00561">
    <property type="entry name" value="Abhydrolase_1"/>
    <property type="match status" value="1"/>
</dbReference>
<dbReference type="InterPro" id="IPR000073">
    <property type="entry name" value="AB_hydrolase_1"/>
</dbReference>
<accession>A0A8I1MEH4</accession>
<evidence type="ECO:0000313" key="3">
    <source>
        <dbReference type="Proteomes" id="UP000664578"/>
    </source>
</evidence>
<sequence length="280" mass="31825">MRMSVEKIGEERIHITDYPGKKGTIIAIHGLTGNHKQMHYYAEMLKERYRIIAVDLRGRGNSSETDEDTSLFKHAEDIIALIHKLDIANPILLGYSMGAFISAVVASRLKQVKGLILLDGAATSTQQQRDIVQPSLGRLSKKYDSKEGYVEEIKEIYNRLGVKWTEHLQSVVEYEVHEVEGHWENKSSESSILADFNSFYSFIPKEICSQISCPTLLVHASGDIGKFPPLFYKEAYDDTKDYIANIETVTSDCNHYTMVFENREEINQAINVFLKNSVKL</sequence>
<protein>
    <submittedName>
        <fullName evidence="2">Alpha/beta hydrolase</fullName>
    </submittedName>
</protein>
<dbReference type="PANTHER" id="PTHR43798">
    <property type="entry name" value="MONOACYLGLYCEROL LIPASE"/>
    <property type="match status" value="1"/>
</dbReference>
<dbReference type="InterPro" id="IPR050266">
    <property type="entry name" value="AB_hydrolase_sf"/>
</dbReference>